<feature type="transmembrane region" description="Helical" evidence="1">
    <location>
        <begin position="69"/>
        <end position="94"/>
    </location>
</feature>
<organism evidence="2 3">
    <name type="scientific">Schaalia hyovaginalis</name>
    <dbReference type="NCBI Taxonomy" id="29316"/>
    <lineage>
        <taxon>Bacteria</taxon>
        <taxon>Bacillati</taxon>
        <taxon>Actinomycetota</taxon>
        <taxon>Actinomycetes</taxon>
        <taxon>Actinomycetales</taxon>
        <taxon>Actinomycetaceae</taxon>
        <taxon>Schaalia</taxon>
    </lineage>
</organism>
<gene>
    <name evidence="2" type="ORF">HD592_000973</name>
</gene>
<comment type="caution">
    <text evidence="2">The sequence shown here is derived from an EMBL/GenBank/DDBJ whole genome shotgun (WGS) entry which is preliminary data.</text>
</comment>
<evidence type="ECO:0000313" key="3">
    <source>
        <dbReference type="Proteomes" id="UP000617426"/>
    </source>
</evidence>
<keyword evidence="1" id="KW-1133">Transmembrane helix</keyword>
<evidence type="ECO:0000313" key="2">
    <source>
        <dbReference type="EMBL" id="MBB6334408.1"/>
    </source>
</evidence>
<keyword evidence="1" id="KW-0472">Membrane</keyword>
<evidence type="ECO:0000256" key="1">
    <source>
        <dbReference type="SAM" id="Phobius"/>
    </source>
</evidence>
<proteinExistence type="predicted"/>
<reference evidence="2" key="1">
    <citation type="submission" date="2020-08" db="EMBL/GenBank/DDBJ databases">
        <title>Sequencing the genomes of 1000 actinobacteria strains.</title>
        <authorList>
            <person name="Klenk H.-P."/>
        </authorList>
    </citation>
    <scope>NUCLEOTIDE SEQUENCE</scope>
    <source>
        <strain evidence="2">DSM 10695</strain>
    </source>
</reference>
<feature type="transmembrane region" description="Helical" evidence="1">
    <location>
        <begin position="27"/>
        <end position="48"/>
    </location>
</feature>
<sequence>MFHCVVGGFSFAAAIEVRERFHEQAPAVFYTIHGLVILLLVAWLILLVRKGVLPLGRAVRDGLLIACCYAMAATGSVVAFWAIPAVAVFALVMMTRGVGLTSSGEAEESDA</sequence>
<name>A0A923E1U1_9ACTO</name>
<dbReference type="EMBL" id="JACHMK010000001">
    <property type="protein sequence ID" value="MBB6334408.1"/>
    <property type="molecule type" value="Genomic_DNA"/>
</dbReference>
<keyword evidence="1" id="KW-0812">Transmembrane</keyword>
<accession>A0A923E1U1</accession>
<dbReference type="AlphaFoldDB" id="A0A923E1U1"/>
<keyword evidence="3" id="KW-1185">Reference proteome</keyword>
<dbReference type="RefSeq" id="WP_184452330.1">
    <property type="nucleotide sequence ID" value="NZ_JACHMK010000001.1"/>
</dbReference>
<dbReference type="Proteomes" id="UP000617426">
    <property type="component" value="Unassembled WGS sequence"/>
</dbReference>
<dbReference type="GeneID" id="85978007"/>
<protein>
    <submittedName>
        <fullName evidence="2">Uncharacterized protein</fullName>
    </submittedName>
</protein>